<evidence type="ECO:0000256" key="4">
    <source>
        <dbReference type="ARBA" id="ARBA00022857"/>
    </source>
</evidence>
<keyword evidence="3" id="KW-0288">FMN</keyword>
<name>A0A4P6EEQ7_9MICO</name>
<dbReference type="Proteomes" id="UP000293995">
    <property type="component" value="Chromosome"/>
</dbReference>
<dbReference type="Pfam" id="PF00724">
    <property type="entry name" value="Oxidored_FMN"/>
    <property type="match status" value="1"/>
</dbReference>
<dbReference type="InterPro" id="IPR013785">
    <property type="entry name" value="Aldolase_TIM"/>
</dbReference>
<evidence type="ECO:0000256" key="3">
    <source>
        <dbReference type="ARBA" id="ARBA00022643"/>
    </source>
</evidence>
<gene>
    <name evidence="7" type="ORF">ET475_12290</name>
</gene>
<protein>
    <submittedName>
        <fullName evidence="7">NADH:flavin oxidoreductase/NADH oxidase</fullName>
    </submittedName>
</protein>
<organism evidence="7 8">
    <name type="scientific">Microbacterium protaetiae</name>
    <dbReference type="NCBI Taxonomy" id="2509458"/>
    <lineage>
        <taxon>Bacteria</taxon>
        <taxon>Bacillati</taxon>
        <taxon>Actinomycetota</taxon>
        <taxon>Actinomycetes</taxon>
        <taxon>Micrococcales</taxon>
        <taxon>Microbacteriaceae</taxon>
        <taxon>Microbacterium</taxon>
    </lineage>
</organism>
<dbReference type="EMBL" id="CP035494">
    <property type="protein sequence ID" value="QAY60684.1"/>
    <property type="molecule type" value="Genomic_DNA"/>
</dbReference>
<sequence>MSALFRPLTLRGTTMRNRLWVSPMCQYSADEGMPQEWHHVHLAQFASGGAGLVVAEATAVHPAGRISPDDTGLWNDAQRDAWAPIAAAIRRRGAVAGIQLAHAGRKASTWPPFAPHNGSVPASAGGWTTAAPSAIAFDGFDTPVALDAAGIDAVVADFATAARRAHDAGFEVLELHGAHGYLLHQFLSPLSNRRDDEYGGSLANRARLLLRVVDAVRAEVPDATIFVRLSATDWAEGGWDLAQTTTVARWAGEHGADLIDISSGGLVAHQQIALAPGYQVPFAAHVRRETGLPVSAVGLIEDAAHAERILADGEADAVMAGREWLRDPHFALRAAAELGDDIDYWPAQYLRARPRR</sequence>
<dbReference type="GO" id="GO:0003959">
    <property type="term" value="F:NADPH dehydrogenase activity"/>
    <property type="evidence" value="ECO:0007669"/>
    <property type="project" value="InterPro"/>
</dbReference>
<dbReference type="PANTHER" id="PTHR43303:SF4">
    <property type="entry name" value="NADPH DEHYDROGENASE C23G7.10C-RELATED"/>
    <property type="match status" value="1"/>
</dbReference>
<evidence type="ECO:0000313" key="7">
    <source>
        <dbReference type="EMBL" id="QAY60684.1"/>
    </source>
</evidence>
<dbReference type="GO" id="GO:0010181">
    <property type="term" value="F:FMN binding"/>
    <property type="evidence" value="ECO:0007669"/>
    <property type="project" value="InterPro"/>
</dbReference>
<dbReference type="OrthoDB" id="3169239at2"/>
<dbReference type="CDD" id="cd02932">
    <property type="entry name" value="OYE_YqiM_FMN"/>
    <property type="match status" value="1"/>
</dbReference>
<evidence type="ECO:0000313" key="8">
    <source>
        <dbReference type="Proteomes" id="UP000293995"/>
    </source>
</evidence>
<dbReference type="KEGG" id="mprt:ET475_12290"/>
<accession>A0A4P6EEQ7</accession>
<reference evidence="7 8" key="1">
    <citation type="submission" date="2019-01" db="EMBL/GenBank/DDBJ databases">
        <title>Genome sequencing of strain DFW100M-13.</title>
        <authorList>
            <person name="Heo J."/>
            <person name="Kim S.-J."/>
            <person name="Kim J.-S."/>
            <person name="Hong S.-B."/>
            <person name="Kwon S.-W."/>
        </authorList>
    </citation>
    <scope>NUCLEOTIDE SEQUENCE [LARGE SCALE GENOMIC DNA]</scope>
    <source>
        <strain evidence="7 8">DFW100M-13</strain>
    </source>
</reference>
<dbReference type="PANTHER" id="PTHR43303">
    <property type="entry name" value="NADPH DEHYDROGENASE C23G7.10C-RELATED"/>
    <property type="match status" value="1"/>
</dbReference>
<comment type="cofactor">
    <cofactor evidence="1">
        <name>FMN</name>
        <dbReference type="ChEBI" id="CHEBI:58210"/>
    </cofactor>
</comment>
<dbReference type="Gene3D" id="3.20.20.70">
    <property type="entry name" value="Aldolase class I"/>
    <property type="match status" value="1"/>
</dbReference>
<keyword evidence="5" id="KW-0560">Oxidoreductase</keyword>
<dbReference type="InterPro" id="IPR001155">
    <property type="entry name" value="OxRdtase_FMN_N"/>
</dbReference>
<dbReference type="SUPFAM" id="SSF51395">
    <property type="entry name" value="FMN-linked oxidoreductases"/>
    <property type="match status" value="1"/>
</dbReference>
<evidence type="ECO:0000256" key="1">
    <source>
        <dbReference type="ARBA" id="ARBA00001917"/>
    </source>
</evidence>
<proteinExistence type="predicted"/>
<keyword evidence="8" id="KW-1185">Reference proteome</keyword>
<keyword evidence="4" id="KW-0521">NADP</keyword>
<evidence type="ECO:0000259" key="6">
    <source>
        <dbReference type="Pfam" id="PF00724"/>
    </source>
</evidence>
<dbReference type="RefSeq" id="WP_129390588.1">
    <property type="nucleotide sequence ID" value="NZ_CP035494.1"/>
</dbReference>
<evidence type="ECO:0000256" key="2">
    <source>
        <dbReference type="ARBA" id="ARBA00022630"/>
    </source>
</evidence>
<feature type="domain" description="NADH:flavin oxidoreductase/NADH oxidase N-terminal" evidence="6">
    <location>
        <begin position="4"/>
        <end position="338"/>
    </location>
</feature>
<dbReference type="AlphaFoldDB" id="A0A4P6EEQ7"/>
<dbReference type="GO" id="GO:0050661">
    <property type="term" value="F:NADP binding"/>
    <property type="evidence" value="ECO:0007669"/>
    <property type="project" value="InterPro"/>
</dbReference>
<dbReference type="InterPro" id="IPR044152">
    <property type="entry name" value="YqjM-like"/>
</dbReference>
<keyword evidence="2" id="KW-0285">Flavoprotein</keyword>
<evidence type="ECO:0000256" key="5">
    <source>
        <dbReference type="ARBA" id="ARBA00023002"/>
    </source>
</evidence>